<dbReference type="PANTHER" id="PTHR47381">
    <property type="entry name" value="ALPHA/BETA-HYDROLASES SUPERFAMILY PROTEIN"/>
    <property type="match status" value="1"/>
</dbReference>
<gene>
    <name evidence="2" type="ORF">EDD36DRAFT_483736</name>
</gene>
<proteinExistence type="predicted"/>
<protein>
    <submittedName>
        <fullName evidence="2">Alpha/Beta hydrolase protein</fullName>
    </submittedName>
</protein>
<dbReference type="EMBL" id="MU404351">
    <property type="protein sequence ID" value="KAI1615942.1"/>
    <property type="molecule type" value="Genomic_DNA"/>
</dbReference>
<dbReference type="SUPFAM" id="SSF53474">
    <property type="entry name" value="alpha/beta-Hydrolases"/>
    <property type="match status" value="1"/>
</dbReference>
<dbReference type="InterPro" id="IPR002925">
    <property type="entry name" value="Dienelactn_hydro"/>
</dbReference>
<evidence type="ECO:0000259" key="1">
    <source>
        <dbReference type="Pfam" id="PF01738"/>
    </source>
</evidence>
<evidence type="ECO:0000313" key="3">
    <source>
        <dbReference type="Proteomes" id="UP001203852"/>
    </source>
</evidence>
<sequence length="276" mass="30572">MASGSYIDSSRDETTIEVSGLQVHIRGCISVAFSKILNPDLVFLLHGRTSDAEALRDLGTAILAANPETLVVSFDQRNHGHRILNPKANLTWADGNDMHAQDMCLHLATQVSIQYGTSLDVSLLIDLLPMFISPDERYVFRHIFCVGVSLGGHVTYHVLSNEPRVNAGVVIIGCPDTAALLQMRVHAKDSRKLMPPSFLATVRRLQPNIEEVAKKSVLIIKGNEDNLVPWEPSQTFVEQLPKARVQVIGYDGIGHALTKAMQEDTAKWIQDFRKRS</sequence>
<name>A0AAN6E289_9EURO</name>
<keyword evidence="2" id="KW-0378">Hydrolase</keyword>
<reference evidence="2" key="1">
    <citation type="journal article" date="2022" name="bioRxiv">
        <title>Deciphering the potential niche of two novel black yeast fungi from a biological soil crust based on their genomes, phenotypes, and melanin regulation.</title>
        <authorList>
            <consortium name="DOE Joint Genome Institute"/>
            <person name="Carr E.C."/>
            <person name="Barton Q."/>
            <person name="Grambo S."/>
            <person name="Sullivan M."/>
            <person name="Renfro C.M."/>
            <person name="Kuo A."/>
            <person name="Pangilinan J."/>
            <person name="Lipzen A."/>
            <person name="Keymanesh K."/>
            <person name="Savage E."/>
            <person name="Barry K."/>
            <person name="Grigoriev I.V."/>
            <person name="Riekhof W.R."/>
            <person name="Harris S.S."/>
        </authorList>
    </citation>
    <scope>NUCLEOTIDE SEQUENCE</scope>
    <source>
        <strain evidence="2">JF 03-4F</strain>
    </source>
</reference>
<feature type="domain" description="Dienelactone hydrolase" evidence="1">
    <location>
        <begin position="142"/>
        <end position="263"/>
    </location>
</feature>
<evidence type="ECO:0000313" key="2">
    <source>
        <dbReference type="EMBL" id="KAI1615942.1"/>
    </source>
</evidence>
<dbReference type="Gene3D" id="3.40.50.1820">
    <property type="entry name" value="alpha/beta hydrolase"/>
    <property type="match status" value="1"/>
</dbReference>
<dbReference type="Pfam" id="PF01738">
    <property type="entry name" value="DLH"/>
    <property type="match status" value="1"/>
</dbReference>
<accession>A0AAN6E289</accession>
<dbReference type="AlphaFoldDB" id="A0AAN6E289"/>
<dbReference type="Proteomes" id="UP001203852">
    <property type="component" value="Unassembled WGS sequence"/>
</dbReference>
<keyword evidence="3" id="KW-1185">Reference proteome</keyword>
<comment type="caution">
    <text evidence="2">The sequence shown here is derived from an EMBL/GenBank/DDBJ whole genome shotgun (WGS) entry which is preliminary data.</text>
</comment>
<dbReference type="InterPro" id="IPR029058">
    <property type="entry name" value="AB_hydrolase_fold"/>
</dbReference>
<organism evidence="2 3">
    <name type="scientific">Exophiala viscosa</name>
    <dbReference type="NCBI Taxonomy" id="2486360"/>
    <lineage>
        <taxon>Eukaryota</taxon>
        <taxon>Fungi</taxon>
        <taxon>Dikarya</taxon>
        <taxon>Ascomycota</taxon>
        <taxon>Pezizomycotina</taxon>
        <taxon>Eurotiomycetes</taxon>
        <taxon>Chaetothyriomycetidae</taxon>
        <taxon>Chaetothyriales</taxon>
        <taxon>Herpotrichiellaceae</taxon>
        <taxon>Exophiala</taxon>
    </lineage>
</organism>
<dbReference type="PANTHER" id="PTHR47381:SF3">
    <property type="entry name" value="ALPHA_BETA-HYDROLASES SUPERFAMILY PROTEIN"/>
    <property type="match status" value="1"/>
</dbReference>
<dbReference type="GO" id="GO:0016787">
    <property type="term" value="F:hydrolase activity"/>
    <property type="evidence" value="ECO:0007669"/>
    <property type="project" value="UniProtKB-KW"/>
</dbReference>